<feature type="non-terminal residue" evidence="2">
    <location>
        <position position="246"/>
    </location>
</feature>
<dbReference type="EMBL" id="UINC01135456">
    <property type="protein sequence ID" value="SVD19607.1"/>
    <property type="molecule type" value="Genomic_DNA"/>
</dbReference>
<dbReference type="Pfam" id="PF00248">
    <property type="entry name" value="Aldo_ket_red"/>
    <property type="match status" value="1"/>
</dbReference>
<dbReference type="PANTHER" id="PTHR43312">
    <property type="entry name" value="D-THREO-ALDOSE 1-DEHYDROGENASE"/>
    <property type="match status" value="1"/>
</dbReference>
<dbReference type="InterPro" id="IPR036812">
    <property type="entry name" value="NAD(P)_OxRdtase_dom_sf"/>
</dbReference>
<evidence type="ECO:0000313" key="2">
    <source>
        <dbReference type="EMBL" id="SVD19607.1"/>
    </source>
</evidence>
<proteinExistence type="predicted"/>
<sequence>MKYRTLGRTGLNASEIGFGGGRIRLGQDPQVIIEILHQAFDAGLNFVDTAPTYGGGTSETIIGKAISGKRDQLIITTKTEAYDLEGIVASVEESLIRLNTDVIDILQFHGGWFTSSETSQVLDQGGIEAYKKLKNQGKIRFIGFSADGPSTGVEQMIATNEFDMMQIHYNLMYQSTYDSFGSRGVIADAESQGMGIILMRSTTSQSFQRLMHHSFPDQISETEIDSFLLNYVLSNPLVDVALMSLQ</sequence>
<reference evidence="2" key="1">
    <citation type="submission" date="2018-05" db="EMBL/GenBank/DDBJ databases">
        <authorList>
            <person name="Lanie J.A."/>
            <person name="Ng W.-L."/>
            <person name="Kazmierczak K.M."/>
            <person name="Andrzejewski T.M."/>
            <person name="Davidsen T.M."/>
            <person name="Wayne K.J."/>
            <person name="Tettelin H."/>
            <person name="Glass J.I."/>
            <person name="Rusch D."/>
            <person name="Podicherti R."/>
            <person name="Tsui H.-C.T."/>
            <person name="Winkler M.E."/>
        </authorList>
    </citation>
    <scope>NUCLEOTIDE SEQUENCE</scope>
</reference>
<evidence type="ECO:0000259" key="1">
    <source>
        <dbReference type="Pfam" id="PF00248"/>
    </source>
</evidence>
<dbReference type="InterPro" id="IPR023210">
    <property type="entry name" value="NADP_OxRdtase_dom"/>
</dbReference>
<dbReference type="AlphaFoldDB" id="A0A382TDQ6"/>
<accession>A0A382TDQ6</accession>
<organism evidence="2">
    <name type="scientific">marine metagenome</name>
    <dbReference type="NCBI Taxonomy" id="408172"/>
    <lineage>
        <taxon>unclassified sequences</taxon>
        <taxon>metagenomes</taxon>
        <taxon>ecological metagenomes</taxon>
    </lineage>
</organism>
<gene>
    <name evidence="2" type="ORF">METZ01_LOCUS372461</name>
</gene>
<name>A0A382TDQ6_9ZZZZ</name>
<dbReference type="InterPro" id="IPR053135">
    <property type="entry name" value="AKR2_Oxidoreductase"/>
</dbReference>
<dbReference type="SUPFAM" id="SSF51430">
    <property type="entry name" value="NAD(P)-linked oxidoreductase"/>
    <property type="match status" value="1"/>
</dbReference>
<feature type="domain" description="NADP-dependent oxidoreductase" evidence="1">
    <location>
        <begin position="15"/>
        <end position="212"/>
    </location>
</feature>
<dbReference type="PANTHER" id="PTHR43312:SF1">
    <property type="entry name" value="NADP-DEPENDENT OXIDOREDUCTASE DOMAIN-CONTAINING PROTEIN"/>
    <property type="match status" value="1"/>
</dbReference>
<protein>
    <recommendedName>
        <fullName evidence="1">NADP-dependent oxidoreductase domain-containing protein</fullName>
    </recommendedName>
</protein>
<dbReference type="Gene3D" id="3.20.20.100">
    <property type="entry name" value="NADP-dependent oxidoreductase domain"/>
    <property type="match status" value="1"/>
</dbReference>